<dbReference type="RefSeq" id="WP_046316311.1">
    <property type="nucleotide sequence ID" value="NZ_JBHSZT010000001.1"/>
</dbReference>
<accession>A0A0F4LSY5</accession>
<dbReference type="Proteomes" id="UP000033558">
    <property type="component" value="Unassembled WGS sequence"/>
</dbReference>
<dbReference type="InterPro" id="IPR029016">
    <property type="entry name" value="GAF-like_dom_sf"/>
</dbReference>
<evidence type="ECO:0000256" key="3">
    <source>
        <dbReference type="ARBA" id="ARBA00023163"/>
    </source>
</evidence>
<evidence type="ECO:0000259" key="5">
    <source>
        <dbReference type="PROSITE" id="PS51078"/>
    </source>
</evidence>
<dbReference type="Gene3D" id="3.30.450.40">
    <property type="match status" value="1"/>
</dbReference>
<dbReference type="SUPFAM" id="SSF46785">
    <property type="entry name" value="Winged helix' DNA-binding domain"/>
    <property type="match status" value="1"/>
</dbReference>
<evidence type="ECO:0000259" key="4">
    <source>
        <dbReference type="PROSITE" id="PS51077"/>
    </source>
</evidence>
<dbReference type="InterPro" id="IPR014757">
    <property type="entry name" value="Tscrpt_reg_IclR_C"/>
</dbReference>
<keyword evidence="1" id="KW-0805">Transcription regulation</keyword>
<dbReference type="PANTHER" id="PTHR30136">
    <property type="entry name" value="HELIX-TURN-HELIX TRANSCRIPTIONAL REGULATOR, ICLR FAMILY"/>
    <property type="match status" value="1"/>
</dbReference>
<dbReference type="Gene3D" id="1.10.10.10">
    <property type="entry name" value="Winged helix-like DNA-binding domain superfamily/Winged helix DNA-binding domain"/>
    <property type="match status" value="1"/>
</dbReference>
<dbReference type="STRING" id="1218492.JG30_07490"/>
<dbReference type="PATRIC" id="fig|1218492.5.peg.887"/>
<dbReference type="PROSITE" id="PS51077">
    <property type="entry name" value="HTH_ICLR"/>
    <property type="match status" value="1"/>
</dbReference>
<protein>
    <submittedName>
        <fullName evidence="6">Transcriptional regulator, IclR family</fullName>
    </submittedName>
</protein>
<proteinExistence type="predicted"/>
<organism evidence="6 7">
    <name type="scientific">Bombilactobacillus mellifer</name>
    <dbReference type="NCBI Taxonomy" id="1218492"/>
    <lineage>
        <taxon>Bacteria</taxon>
        <taxon>Bacillati</taxon>
        <taxon>Bacillota</taxon>
        <taxon>Bacilli</taxon>
        <taxon>Lactobacillales</taxon>
        <taxon>Lactobacillaceae</taxon>
        <taxon>Bombilactobacillus</taxon>
    </lineage>
</organism>
<feature type="domain" description="IclR-ED" evidence="5">
    <location>
        <begin position="70"/>
        <end position="249"/>
    </location>
</feature>
<keyword evidence="2" id="KW-0238">DNA-binding</keyword>
<evidence type="ECO:0000313" key="6">
    <source>
        <dbReference type="EMBL" id="KJY61700.1"/>
    </source>
</evidence>
<dbReference type="PANTHER" id="PTHR30136:SF24">
    <property type="entry name" value="HTH-TYPE TRANSCRIPTIONAL REPRESSOR ALLR"/>
    <property type="match status" value="1"/>
</dbReference>
<gene>
    <name evidence="6" type="ORF">JG30_07490</name>
</gene>
<dbReference type="SMART" id="SM00346">
    <property type="entry name" value="HTH_ICLR"/>
    <property type="match status" value="1"/>
</dbReference>
<evidence type="ECO:0000256" key="1">
    <source>
        <dbReference type="ARBA" id="ARBA00023015"/>
    </source>
</evidence>
<dbReference type="InterPro" id="IPR036390">
    <property type="entry name" value="WH_DNA-bd_sf"/>
</dbReference>
<dbReference type="GO" id="GO:0003700">
    <property type="term" value="F:DNA-binding transcription factor activity"/>
    <property type="evidence" value="ECO:0007669"/>
    <property type="project" value="TreeGrafter"/>
</dbReference>
<dbReference type="OrthoDB" id="9791752at2"/>
<dbReference type="GO" id="GO:0003677">
    <property type="term" value="F:DNA binding"/>
    <property type="evidence" value="ECO:0007669"/>
    <property type="project" value="UniProtKB-KW"/>
</dbReference>
<dbReference type="Pfam" id="PF09339">
    <property type="entry name" value="HTH_IclR"/>
    <property type="match status" value="1"/>
</dbReference>
<dbReference type="InterPro" id="IPR005471">
    <property type="entry name" value="Tscrpt_reg_IclR_N"/>
</dbReference>
<dbReference type="GO" id="GO:0045892">
    <property type="term" value="P:negative regulation of DNA-templated transcription"/>
    <property type="evidence" value="ECO:0007669"/>
    <property type="project" value="TreeGrafter"/>
</dbReference>
<dbReference type="SUPFAM" id="SSF55781">
    <property type="entry name" value="GAF domain-like"/>
    <property type="match status" value="1"/>
</dbReference>
<feature type="domain" description="HTH iclR-type" evidence="4">
    <location>
        <begin position="8"/>
        <end position="69"/>
    </location>
</feature>
<name>A0A0F4LSY5_9LACO</name>
<dbReference type="InterPro" id="IPR050707">
    <property type="entry name" value="HTH_MetabolicPath_Reg"/>
</dbReference>
<dbReference type="InterPro" id="IPR036388">
    <property type="entry name" value="WH-like_DNA-bd_sf"/>
</dbReference>
<dbReference type="Pfam" id="PF01614">
    <property type="entry name" value="IclR_C"/>
    <property type="match status" value="1"/>
</dbReference>
<comment type="caution">
    <text evidence="6">The sequence shown here is derived from an EMBL/GenBank/DDBJ whole genome shotgun (WGS) entry which is preliminary data.</text>
</comment>
<keyword evidence="7" id="KW-1185">Reference proteome</keyword>
<evidence type="ECO:0000313" key="7">
    <source>
        <dbReference type="Proteomes" id="UP000033558"/>
    </source>
</evidence>
<dbReference type="AlphaFoldDB" id="A0A0F4LSY5"/>
<sequence>MTDDASYNKTVINTFKILDAISNAHTAIGVSELAKTTGLPKTTVFRLLRSLEYVRVVEKNDQQCYHFGAKIITYSQNFERQSLLVQTALPLMKQFVKEVKENISIGILYNNLVLYLHSEKGERFPLQVNLYPISPLYCSSMGKIFLSNFSPAALTNYLTAQKFTPRTVNTIVNPQILRAEVLRAQTSKIAYDNEEYEYGLTCIGVPLYQQSKMIAAASVSGPTSRLKARGWDFITEKIINFGHQVSQRL</sequence>
<evidence type="ECO:0000256" key="2">
    <source>
        <dbReference type="ARBA" id="ARBA00023125"/>
    </source>
</evidence>
<dbReference type="PROSITE" id="PS51078">
    <property type="entry name" value="ICLR_ED"/>
    <property type="match status" value="1"/>
</dbReference>
<reference evidence="6 7" key="1">
    <citation type="submission" date="2015-01" db="EMBL/GenBank/DDBJ databases">
        <title>Comparative genomics of the lactic acid bacteria isolated from the honey bee gut.</title>
        <authorList>
            <person name="Ellegaard K.M."/>
            <person name="Tamarit D."/>
            <person name="Javelind E."/>
            <person name="Olofsson T."/>
            <person name="Andersson S.G."/>
            <person name="Vasquez A."/>
        </authorList>
    </citation>
    <scope>NUCLEOTIDE SEQUENCE [LARGE SCALE GENOMIC DNA]</scope>
    <source>
        <strain evidence="6 7">Bin4</strain>
    </source>
</reference>
<keyword evidence="3" id="KW-0804">Transcription</keyword>
<dbReference type="EMBL" id="JXJQ01000008">
    <property type="protein sequence ID" value="KJY61700.1"/>
    <property type="molecule type" value="Genomic_DNA"/>
</dbReference>
<dbReference type="HOGENOM" id="CLU_062618_6_0_9"/>